<keyword evidence="1" id="KW-0732">Signal</keyword>
<dbReference type="AlphaFoldDB" id="A0A0F3GKV4"/>
<evidence type="ECO:0008006" key="4">
    <source>
        <dbReference type="Google" id="ProtNLM"/>
    </source>
</evidence>
<comment type="caution">
    <text evidence="2">The sequence shown here is derived from an EMBL/GenBank/DDBJ whole genome shotgun (WGS) entry which is preliminary data.</text>
</comment>
<keyword evidence="3" id="KW-1185">Reference proteome</keyword>
<sequence length="340" mass="36149">MSTTKEDKMKGLKATGLAMMVLAVLLSVPMMAMAAVQFSEVSDNRIVGASADLGVTFSAITEDDMATIELQLNNKKITVQKGYNDRSHELYIRGISIESNEITTLSQEDSISISNLHSELLQYAGYNELGDTFLDTLNLLSSWPDTMPLVLTKDEKNVETKALSKSLCSDIGKTVNVSYPPSADSLGGNWKSEATFIGTSTAGKCVGRCGLRCGSGIITDKYSVNCLVHDVCAGKYGHTAKACNKLLEDAADDFFAGKSCLRKVTPTSVKVKVGKTATATVNGDTSPYVTTTYFPLISAAKATVKGNTVTITGVRKGVSRIGVSGTSLVGTQYIEVTVSK</sequence>
<evidence type="ECO:0000313" key="2">
    <source>
        <dbReference type="EMBL" id="KJU82526.1"/>
    </source>
</evidence>
<protein>
    <recommendedName>
        <fullName evidence="4">Secreted protein</fullName>
    </recommendedName>
</protein>
<name>A0A0F3GKV4_9BACT</name>
<organism evidence="2 3">
    <name type="scientific">Candidatus Magnetobacterium bavaricum</name>
    <dbReference type="NCBI Taxonomy" id="29290"/>
    <lineage>
        <taxon>Bacteria</taxon>
        <taxon>Pseudomonadati</taxon>
        <taxon>Nitrospirota</taxon>
        <taxon>Thermodesulfovibrionia</taxon>
        <taxon>Thermodesulfovibrionales</taxon>
        <taxon>Candidatus Magnetobacteriaceae</taxon>
        <taxon>Candidatus Magnetobacterium</taxon>
    </lineage>
</organism>
<dbReference type="PATRIC" id="fig|29290.4.peg.6990"/>
<accession>A0A0F3GKV4</accession>
<feature type="chain" id="PRO_5002461231" description="Secreted protein" evidence="1">
    <location>
        <begin position="35"/>
        <end position="340"/>
    </location>
</feature>
<reference evidence="2 3" key="1">
    <citation type="submission" date="2015-02" db="EMBL/GenBank/DDBJ databases">
        <title>Single-cell genomics of uncultivated deep-branching MTB reveals a conserved set of magnetosome genes.</title>
        <authorList>
            <person name="Kolinko S."/>
            <person name="Richter M."/>
            <person name="Glockner F.O."/>
            <person name="Brachmann A."/>
            <person name="Schuler D."/>
        </authorList>
    </citation>
    <scope>NUCLEOTIDE SEQUENCE [LARGE SCALE GENOMIC DNA]</scope>
    <source>
        <strain evidence="2">TM-1</strain>
    </source>
</reference>
<feature type="signal peptide" evidence="1">
    <location>
        <begin position="1"/>
        <end position="34"/>
    </location>
</feature>
<gene>
    <name evidence="2" type="ORF">MBAV_005281</name>
</gene>
<dbReference type="Proteomes" id="UP000033423">
    <property type="component" value="Unassembled WGS sequence"/>
</dbReference>
<proteinExistence type="predicted"/>
<evidence type="ECO:0000313" key="3">
    <source>
        <dbReference type="Proteomes" id="UP000033423"/>
    </source>
</evidence>
<evidence type="ECO:0000256" key="1">
    <source>
        <dbReference type="SAM" id="SignalP"/>
    </source>
</evidence>
<dbReference type="EMBL" id="LACI01002281">
    <property type="protein sequence ID" value="KJU82526.1"/>
    <property type="molecule type" value="Genomic_DNA"/>
</dbReference>